<dbReference type="Proteomes" id="UP000280417">
    <property type="component" value="Unassembled WGS sequence"/>
</dbReference>
<dbReference type="Pfam" id="PF00828">
    <property type="entry name" value="Ribosomal_L27A"/>
    <property type="match status" value="1"/>
</dbReference>
<dbReference type="EMBL" id="QMQA01000005">
    <property type="protein sequence ID" value="RLE15424.1"/>
    <property type="molecule type" value="Genomic_DNA"/>
</dbReference>
<evidence type="ECO:0000256" key="6">
    <source>
        <dbReference type="SAM" id="MobiDB-lite"/>
    </source>
</evidence>
<evidence type="ECO:0000256" key="4">
    <source>
        <dbReference type="HAMAP-Rule" id="MF_01341"/>
    </source>
</evidence>
<organism evidence="8 9">
    <name type="scientific">Aerophobetes bacterium</name>
    <dbReference type="NCBI Taxonomy" id="2030807"/>
    <lineage>
        <taxon>Bacteria</taxon>
        <taxon>Candidatus Aerophobota</taxon>
    </lineage>
</organism>
<comment type="function">
    <text evidence="4">Binds to the 23S rRNA.</text>
</comment>
<comment type="similarity">
    <text evidence="1 4 5">Belongs to the universal ribosomal protein uL15 family.</text>
</comment>
<dbReference type="Gene3D" id="3.100.10.10">
    <property type="match status" value="1"/>
</dbReference>
<evidence type="ECO:0000313" key="8">
    <source>
        <dbReference type="EMBL" id="RLE15424.1"/>
    </source>
</evidence>
<name>A0A662DHW5_UNCAE</name>
<proteinExistence type="inferred from homology"/>
<dbReference type="InterPro" id="IPR001196">
    <property type="entry name" value="Ribosomal_uL15_CS"/>
</dbReference>
<dbReference type="InterPro" id="IPR030878">
    <property type="entry name" value="Ribosomal_uL15"/>
</dbReference>
<evidence type="ECO:0000256" key="3">
    <source>
        <dbReference type="ARBA" id="ARBA00023274"/>
    </source>
</evidence>
<comment type="caution">
    <text evidence="8">The sequence shown here is derived from an EMBL/GenBank/DDBJ whole genome shotgun (WGS) entry which is preliminary data.</text>
</comment>
<protein>
    <recommendedName>
        <fullName evidence="4">Large ribosomal subunit protein uL15</fullName>
    </recommendedName>
</protein>
<dbReference type="InterPro" id="IPR021131">
    <property type="entry name" value="Ribosomal_uL15/eL18"/>
</dbReference>
<evidence type="ECO:0000256" key="1">
    <source>
        <dbReference type="ARBA" id="ARBA00007320"/>
    </source>
</evidence>
<dbReference type="GO" id="GO:0003735">
    <property type="term" value="F:structural constituent of ribosome"/>
    <property type="evidence" value="ECO:0007669"/>
    <property type="project" value="InterPro"/>
</dbReference>
<feature type="domain" description="Large ribosomal subunit protein uL15/eL18" evidence="7">
    <location>
        <begin position="77"/>
        <end position="143"/>
    </location>
</feature>
<dbReference type="PANTHER" id="PTHR12934">
    <property type="entry name" value="50S RIBOSOMAL PROTEIN L15"/>
    <property type="match status" value="1"/>
</dbReference>
<evidence type="ECO:0000256" key="5">
    <source>
        <dbReference type="RuleBase" id="RU003888"/>
    </source>
</evidence>
<keyword evidence="4" id="KW-0699">rRNA-binding</keyword>
<dbReference type="GO" id="GO:0019843">
    <property type="term" value="F:rRNA binding"/>
    <property type="evidence" value="ECO:0007669"/>
    <property type="project" value="UniProtKB-UniRule"/>
</dbReference>
<dbReference type="GO" id="GO:0006412">
    <property type="term" value="P:translation"/>
    <property type="evidence" value="ECO:0007669"/>
    <property type="project" value="UniProtKB-UniRule"/>
</dbReference>
<evidence type="ECO:0000259" key="7">
    <source>
        <dbReference type="Pfam" id="PF00828"/>
    </source>
</evidence>
<feature type="compositionally biased region" description="Basic residues" evidence="6">
    <location>
        <begin position="30"/>
        <end position="44"/>
    </location>
</feature>
<sequence length="147" mass="16288">MNLKILKTPPGASHKRKRVGRGPSSGHGKTSTRGHKGQKARGRGKVYSWFEGGQMPLTRRVPKRGFNSPRRVEFEIVNVGDLNPLEANTSIDPQFLKEKGFVKKADKVKILGKGLLNKPLHVKAHSFSRNAEEKIKQAGGKIEVIKC</sequence>
<dbReference type="InterPro" id="IPR005749">
    <property type="entry name" value="Ribosomal_uL15_bac-type"/>
</dbReference>
<dbReference type="PROSITE" id="PS00475">
    <property type="entry name" value="RIBOSOMAL_L15"/>
    <property type="match status" value="1"/>
</dbReference>
<comment type="subunit">
    <text evidence="4">Part of the 50S ribosomal subunit.</text>
</comment>
<accession>A0A662DHW5</accession>
<dbReference type="NCBIfam" id="TIGR01071">
    <property type="entry name" value="rplO_bact"/>
    <property type="match status" value="1"/>
</dbReference>
<dbReference type="GO" id="GO:0022625">
    <property type="term" value="C:cytosolic large ribosomal subunit"/>
    <property type="evidence" value="ECO:0007669"/>
    <property type="project" value="TreeGrafter"/>
</dbReference>
<keyword evidence="4" id="KW-0694">RNA-binding</keyword>
<keyword evidence="3 4" id="KW-0687">Ribonucleoprotein</keyword>
<dbReference type="AlphaFoldDB" id="A0A662DHW5"/>
<reference evidence="8 9" key="1">
    <citation type="submission" date="2018-06" db="EMBL/GenBank/DDBJ databases">
        <title>Extensive metabolic versatility and redundancy in microbially diverse, dynamic hydrothermal sediments.</title>
        <authorList>
            <person name="Dombrowski N."/>
            <person name="Teske A."/>
            <person name="Baker B.J."/>
        </authorList>
    </citation>
    <scope>NUCLEOTIDE SEQUENCE [LARGE SCALE GENOMIC DNA]</scope>
    <source>
        <strain evidence="8">B3_G15</strain>
    </source>
</reference>
<dbReference type="HAMAP" id="MF_01341">
    <property type="entry name" value="Ribosomal_uL15"/>
    <property type="match status" value="1"/>
</dbReference>
<evidence type="ECO:0000313" key="9">
    <source>
        <dbReference type="Proteomes" id="UP000280417"/>
    </source>
</evidence>
<dbReference type="InterPro" id="IPR036227">
    <property type="entry name" value="Ribosomal_uL15/eL18_sf"/>
</dbReference>
<dbReference type="PANTHER" id="PTHR12934:SF11">
    <property type="entry name" value="LARGE RIBOSOMAL SUBUNIT PROTEIN UL15M"/>
    <property type="match status" value="1"/>
</dbReference>
<keyword evidence="2 4" id="KW-0689">Ribosomal protein</keyword>
<feature type="region of interest" description="Disordered" evidence="6">
    <location>
        <begin position="1"/>
        <end position="45"/>
    </location>
</feature>
<dbReference type="SUPFAM" id="SSF52080">
    <property type="entry name" value="Ribosomal proteins L15p and L18e"/>
    <property type="match status" value="1"/>
</dbReference>
<gene>
    <name evidence="4" type="primary">rplO</name>
    <name evidence="8" type="ORF">DRJ04_00480</name>
</gene>
<evidence type="ECO:0000256" key="2">
    <source>
        <dbReference type="ARBA" id="ARBA00022980"/>
    </source>
</evidence>